<evidence type="ECO:0008006" key="4">
    <source>
        <dbReference type="Google" id="ProtNLM"/>
    </source>
</evidence>
<feature type="region of interest" description="Disordered" evidence="1">
    <location>
        <begin position="25"/>
        <end position="59"/>
    </location>
</feature>
<feature type="compositionally biased region" description="Basic and acidic residues" evidence="1">
    <location>
        <begin position="31"/>
        <end position="48"/>
    </location>
</feature>
<reference evidence="2 3" key="1">
    <citation type="submission" date="2024-08" db="EMBL/GenBank/DDBJ databases">
        <authorList>
            <person name="Lu H."/>
        </authorList>
    </citation>
    <scope>NUCLEOTIDE SEQUENCE [LARGE SCALE GENOMIC DNA]</scope>
    <source>
        <strain evidence="2 3">DXS20W</strain>
    </source>
</reference>
<dbReference type="EMBL" id="JBIGHX010000011">
    <property type="protein sequence ID" value="MFG6464676.1"/>
    <property type="molecule type" value="Genomic_DNA"/>
</dbReference>
<gene>
    <name evidence="2" type="ORF">ACG04Q_24100</name>
</gene>
<proteinExistence type="predicted"/>
<accession>A0ABW7GRT4</accession>
<name>A0ABW7GRT4_9BURK</name>
<evidence type="ECO:0000313" key="2">
    <source>
        <dbReference type="EMBL" id="MFG6464676.1"/>
    </source>
</evidence>
<protein>
    <recommendedName>
        <fullName evidence="4">DUF2897 family protein</fullName>
    </recommendedName>
</protein>
<dbReference type="RefSeq" id="WP_394514141.1">
    <property type="nucleotide sequence ID" value="NZ_JBIGHX010000011.1"/>
</dbReference>
<organism evidence="2 3">
    <name type="scientific">Pelomonas lactea</name>
    <dbReference type="NCBI Taxonomy" id="3299030"/>
    <lineage>
        <taxon>Bacteria</taxon>
        <taxon>Pseudomonadati</taxon>
        <taxon>Pseudomonadota</taxon>
        <taxon>Betaproteobacteria</taxon>
        <taxon>Burkholderiales</taxon>
        <taxon>Sphaerotilaceae</taxon>
        <taxon>Roseateles</taxon>
    </lineage>
</organism>
<evidence type="ECO:0000313" key="3">
    <source>
        <dbReference type="Proteomes" id="UP001606302"/>
    </source>
</evidence>
<keyword evidence="3" id="KW-1185">Reference proteome</keyword>
<sequence length="59" mass="6776">MILKPLIALVAASVLAMKLTQHLGRQQLQRRAKDDHQRQRDDVHRWEGEGGNLPPTPQR</sequence>
<evidence type="ECO:0000256" key="1">
    <source>
        <dbReference type="SAM" id="MobiDB-lite"/>
    </source>
</evidence>
<dbReference type="Proteomes" id="UP001606302">
    <property type="component" value="Unassembled WGS sequence"/>
</dbReference>
<comment type="caution">
    <text evidence="2">The sequence shown here is derived from an EMBL/GenBank/DDBJ whole genome shotgun (WGS) entry which is preliminary data.</text>
</comment>